<dbReference type="Proteomes" id="UP001235939">
    <property type="component" value="Chromosome 17"/>
</dbReference>
<proteinExistence type="predicted"/>
<evidence type="ECO:0000313" key="1">
    <source>
        <dbReference type="EMBL" id="UYV79366.1"/>
    </source>
</evidence>
<reference evidence="1 2" key="1">
    <citation type="submission" date="2022-01" db="EMBL/GenBank/DDBJ databases">
        <title>A chromosomal length assembly of Cordylochernes scorpioides.</title>
        <authorList>
            <person name="Zeh D."/>
            <person name="Zeh J."/>
        </authorList>
    </citation>
    <scope>NUCLEOTIDE SEQUENCE [LARGE SCALE GENOMIC DNA]</scope>
    <source>
        <strain evidence="1">IN4F17</strain>
        <tissue evidence="1">Whole Body</tissue>
    </source>
</reference>
<evidence type="ECO:0000313" key="2">
    <source>
        <dbReference type="Proteomes" id="UP001235939"/>
    </source>
</evidence>
<keyword evidence="2" id="KW-1185">Reference proteome</keyword>
<organism evidence="1 2">
    <name type="scientific">Cordylochernes scorpioides</name>
    <dbReference type="NCBI Taxonomy" id="51811"/>
    <lineage>
        <taxon>Eukaryota</taxon>
        <taxon>Metazoa</taxon>
        <taxon>Ecdysozoa</taxon>
        <taxon>Arthropoda</taxon>
        <taxon>Chelicerata</taxon>
        <taxon>Arachnida</taxon>
        <taxon>Pseudoscorpiones</taxon>
        <taxon>Cheliferoidea</taxon>
        <taxon>Chernetidae</taxon>
        <taxon>Cordylochernes</taxon>
    </lineage>
</organism>
<protein>
    <recommendedName>
        <fullName evidence="3">Retrotransposon gag domain-containing protein</fullName>
    </recommendedName>
</protein>
<dbReference type="EMBL" id="CP092879">
    <property type="protein sequence ID" value="UYV79366.1"/>
    <property type="molecule type" value="Genomic_DNA"/>
</dbReference>
<accession>A0ABY6LGJ5</accession>
<name>A0ABY6LGJ5_9ARAC</name>
<gene>
    <name evidence="1" type="ORF">LAZ67_17002338</name>
</gene>
<evidence type="ECO:0008006" key="3">
    <source>
        <dbReference type="Google" id="ProtNLM"/>
    </source>
</evidence>
<sequence>MFLFWDIDMCRGSIFKFCQKIQKASTRSSIISFEPYILKEEPFENYIQRFKQYIFVNEIEGKKIVPFFIMSVGANTYSILKELIAPRDVCALEFEEIVSVLIVHFTPKLNIIFERYEFSQLFQEHGEKIEYYVLKLKKQANRCNFGLNFGELLRELKYLLQIFFQDFQIPKKGRRKRKWEKYY</sequence>